<gene>
    <name evidence="1" type="ORF">DSPE1174_LOCUS7164</name>
</gene>
<evidence type="ECO:0008006" key="2">
    <source>
        <dbReference type="Google" id="ProtNLM"/>
    </source>
</evidence>
<reference evidence="1" key="1">
    <citation type="submission" date="2021-01" db="EMBL/GenBank/DDBJ databases">
        <authorList>
            <person name="Corre E."/>
            <person name="Pelletier E."/>
            <person name="Niang G."/>
            <person name="Scheremetjew M."/>
            <person name="Finn R."/>
            <person name="Kale V."/>
            <person name="Holt S."/>
            <person name="Cochrane G."/>
            <person name="Meng A."/>
            <person name="Brown T."/>
            <person name="Cohen L."/>
        </authorList>
    </citation>
    <scope>NUCLEOTIDE SEQUENCE</scope>
    <source>
        <strain evidence="1">CCMP1381</strain>
    </source>
</reference>
<dbReference type="GO" id="GO:0000160">
    <property type="term" value="P:phosphorelay signal transduction system"/>
    <property type="evidence" value="ECO:0007669"/>
    <property type="project" value="InterPro"/>
</dbReference>
<sequence length="134" mass="15307">MMQHPSTFEYQTPIMEWGKALEYCLNDESFLKEMMGDLLRETRETVLTSEKALELNRQDWPAIIHSVAHSLKGACDALMCFELYRSASSLANKTKVANPTSPNDYFESKAMVAQLKVAMFHFDEFCRRTPGVST</sequence>
<evidence type="ECO:0000313" key="1">
    <source>
        <dbReference type="EMBL" id="CAD9393860.1"/>
    </source>
</evidence>
<accession>A0A7S2FH50</accession>
<protein>
    <recommendedName>
        <fullName evidence="2">HPt domain-containing protein</fullName>
    </recommendedName>
</protein>
<proteinExistence type="predicted"/>
<dbReference type="SUPFAM" id="SSF47226">
    <property type="entry name" value="Histidine-containing phosphotransfer domain, HPT domain"/>
    <property type="match status" value="1"/>
</dbReference>
<dbReference type="EMBL" id="HBGS01013578">
    <property type="protein sequence ID" value="CAD9393860.1"/>
    <property type="molecule type" value="Transcribed_RNA"/>
</dbReference>
<organism evidence="1">
    <name type="scientific">Octactis speculum</name>
    <dbReference type="NCBI Taxonomy" id="3111310"/>
    <lineage>
        <taxon>Eukaryota</taxon>
        <taxon>Sar</taxon>
        <taxon>Stramenopiles</taxon>
        <taxon>Ochrophyta</taxon>
        <taxon>Dictyochophyceae</taxon>
        <taxon>Dictyochales</taxon>
        <taxon>Dictyochaceae</taxon>
        <taxon>Octactis</taxon>
    </lineage>
</organism>
<dbReference type="AlphaFoldDB" id="A0A7S2FH50"/>
<dbReference type="InterPro" id="IPR036641">
    <property type="entry name" value="HPT_dom_sf"/>
</dbReference>
<name>A0A7S2FH50_9STRA</name>
<dbReference type="Gene3D" id="1.20.120.160">
    <property type="entry name" value="HPT domain"/>
    <property type="match status" value="1"/>
</dbReference>